<keyword evidence="7" id="KW-1185">Reference proteome</keyword>
<dbReference type="Gene3D" id="1.10.10.60">
    <property type="entry name" value="Homeodomain-like"/>
    <property type="match status" value="1"/>
</dbReference>
<evidence type="ECO:0000256" key="4">
    <source>
        <dbReference type="SAM" id="MobiDB-lite"/>
    </source>
</evidence>
<dbReference type="PROSITE" id="PS01124">
    <property type="entry name" value="HTH_ARAC_FAMILY_2"/>
    <property type="match status" value="1"/>
</dbReference>
<sequence length="401" mass="43652">MSDVDHHLHSDIDRHANSHANSHGNGHAKSQADSEARWPDSHPYPRPDSPPLLSPDQAEHTLDVWLVPKFSMLTLFCLLEPLRVANRFGRDLFAWRLLSADGEAVTASNGVRIDVDGRLSEVTEADWYQGLASKGRLMVVSSYEPEACIGVEDLALLKRLAAHGVWLGGVDTAPFILARAGVLEGYPVALHWESVPAFREEFPELIVRADSYVWEGGRLTGSGGAASIDMMLEWIVTLYGPSLAEAVGRQIVHSRPAEARGAATAQQVAGRAGASTGWVADRASPRELPRGVLRALAVMEANLAQALPIPDVCRLAGLSQRQLTRLFVQEFGETPKQCYLNMRLDQAQRILADSRIAVTEAAVAVGFSHLAHFSRAYRKRFGEAPSVTARRGLRPPASAEG</sequence>
<dbReference type="InterPro" id="IPR018062">
    <property type="entry name" value="HTH_AraC-typ_CS"/>
</dbReference>
<dbReference type="SUPFAM" id="SSF46689">
    <property type="entry name" value="Homeodomain-like"/>
    <property type="match status" value="2"/>
</dbReference>
<dbReference type="EMBL" id="PXNS01000011">
    <property type="protein sequence ID" value="PTL92452.1"/>
    <property type="molecule type" value="Genomic_DNA"/>
</dbReference>
<dbReference type="PANTHER" id="PTHR46796:SF6">
    <property type="entry name" value="ARAC SUBFAMILY"/>
    <property type="match status" value="1"/>
</dbReference>
<dbReference type="CDD" id="cd03136">
    <property type="entry name" value="GATase1_AraC_ArgR_like"/>
    <property type="match status" value="1"/>
</dbReference>
<dbReference type="SMART" id="SM00342">
    <property type="entry name" value="HTH_ARAC"/>
    <property type="match status" value="1"/>
</dbReference>
<dbReference type="InterPro" id="IPR009057">
    <property type="entry name" value="Homeodomain-like_sf"/>
</dbReference>
<dbReference type="InterPro" id="IPR050204">
    <property type="entry name" value="AraC_XylS_family_regulators"/>
</dbReference>
<dbReference type="InterPro" id="IPR029062">
    <property type="entry name" value="Class_I_gatase-like"/>
</dbReference>
<name>A0ABX5ISH6_9GAMM</name>
<dbReference type="PROSITE" id="PS00041">
    <property type="entry name" value="HTH_ARAC_FAMILY_1"/>
    <property type="match status" value="1"/>
</dbReference>
<evidence type="ECO:0000313" key="7">
    <source>
        <dbReference type="Proteomes" id="UP000241895"/>
    </source>
</evidence>
<dbReference type="Proteomes" id="UP000241895">
    <property type="component" value="Unassembled WGS sequence"/>
</dbReference>
<feature type="compositionally biased region" description="Basic and acidic residues" evidence="4">
    <location>
        <begin position="30"/>
        <end position="45"/>
    </location>
</feature>
<feature type="region of interest" description="Disordered" evidence="4">
    <location>
        <begin position="1"/>
        <end position="55"/>
    </location>
</feature>
<proteinExistence type="predicted"/>
<evidence type="ECO:0000256" key="3">
    <source>
        <dbReference type="ARBA" id="ARBA00023163"/>
    </source>
</evidence>
<evidence type="ECO:0000313" key="6">
    <source>
        <dbReference type="EMBL" id="PTL92452.1"/>
    </source>
</evidence>
<gene>
    <name evidence="6" type="ORF">C6W88_16990</name>
</gene>
<evidence type="ECO:0000256" key="2">
    <source>
        <dbReference type="ARBA" id="ARBA00023125"/>
    </source>
</evidence>
<dbReference type="Pfam" id="PF12833">
    <property type="entry name" value="HTH_18"/>
    <property type="match status" value="1"/>
</dbReference>
<protein>
    <submittedName>
        <fullName evidence="6">AraC family transcriptional regulator</fullName>
    </submittedName>
</protein>
<dbReference type="InterPro" id="IPR018060">
    <property type="entry name" value="HTH_AraC"/>
</dbReference>
<feature type="domain" description="HTH araC/xylS-type" evidence="5">
    <location>
        <begin position="293"/>
        <end position="391"/>
    </location>
</feature>
<feature type="compositionally biased region" description="Basic and acidic residues" evidence="4">
    <location>
        <begin position="1"/>
        <end position="16"/>
    </location>
</feature>
<reference evidence="6 7" key="1">
    <citation type="submission" date="2018-03" db="EMBL/GenBank/DDBJ databases">
        <authorList>
            <person name="Zhou J."/>
            <person name="Li X."/>
            <person name="Xue M."/>
            <person name="Yin J."/>
        </authorList>
    </citation>
    <scope>NUCLEOTIDE SEQUENCE [LARGE SCALE GENOMIC DNA]</scope>
    <source>
        <strain evidence="6 7">SYSU ZJ2214</strain>
    </source>
</reference>
<dbReference type="Gene3D" id="3.40.50.880">
    <property type="match status" value="1"/>
</dbReference>
<organism evidence="6 7">
    <name type="scientific">Halomonas litopenaei</name>
    <dbReference type="NCBI Taxonomy" id="2109328"/>
    <lineage>
        <taxon>Bacteria</taxon>
        <taxon>Pseudomonadati</taxon>
        <taxon>Pseudomonadota</taxon>
        <taxon>Gammaproteobacteria</taxon>
        <taxon>Oceanospirillales</taxon>
        <taxon>Halomonadaceae</taxon>
        <taxon>Halomonas</taxon>
    </lineage>
</organism>
<keyword evidence="2" id="KW-0238">DNA-binding</keyword>
<comment type="caution">
    <text evidence="6">The sequence shown here is derived from an EMBL/GenBank/DDBJ whole genome shotgun (WGS) entry which is preliminary data.</text>
</comment>
<evidence type="ECO:0000256" key="1">
    <source>
        <dbReference type="ARBA" id="ARBA00023015"/>
    </source>
</evidence>
<dbReference type="PANTHER" id="PTHR46796">
    <property type="entry name" value="HTH-TYPE TRANSCRIPTIONAL ACTIVATOR RHAS-RELATED"/>
    <property type="match status" value="1"/>
</dbReference>
<keyword evidence="1" id="KW-0805">Transcription regulation</keyword>
<accession>A0ABX5ISH6</accession>
<keyword evidence="3" id="KW-0804">Transcription</keyword>
<dbReference type="SUPFAM" id="SSF52317">
    <property type="entry name" value="Class I glutamine amidotransferase-like"/>
    <property type="match status" value="1"/>
</dbReference>
<evidence type="ECO:0000259" key="5">
    <source>
        <dbReference type="PROSITE" id="PS01124"/>
    </source>
</evidence>